<comment type="caution">
    <text evidence="2">The sequence shown here is derived from an EMBL/GenBank/DDBJ whole genome shotgun (WGS) entry which is preliminary data.</text>
</comment>
<accession>A0A9D1W7Q0</accession>
<keyword evidence="1" id="KW-0521">NADP</keyword>
<reference evidence="2" key="1">
    <citation type="journal article" date="2021" name="PeerJ">
        <title>Extensive microbial diversity within the chicken gut microbiome revealed by metagenomics and culture.</title>
        <authorList>
            <person name="Gilroy R."/>
            <person name="Ravi A."/>
            <person name="Getino M."/>
            <person name="Pursley I."/>
            <person name="Horton D.L."/>
            <person name="Alikhan N.F."/>
            <person name="Baker D."/>
            <person name="Gharbi K."/>
            <person name="Hall N."/>
            <person name="Watson M."/>
            <person name="Adriaenssens E.M."/>
            <person name="Foster-Nyarko E."/>
            <person name="Jarju S."/>
            <person name="Secka A."/>
            <person name="Antonio M."/>
            <person name="Oren A."/>
            <person name="Chaudhuri R.R."/>
            <person name="La Ragione R."/>
            <person name="Hildebrand F."/>
            <person name="Pallen M.J."/>
        </authorList>
    </citation>
    <scope>NUCLEOTIDE SEQUENCE</scope>
    <source>
        <strain evidence="2">1719</strain>
    </source>
</reference>
<dbReference type="GO" id="GO:0008218">
    <property type="term" value="P:bioluminescence"/>
    <property type="evidence" value="ECO:0007669"/>
    <property type="project" value="InterPro"/>
</dbReference>
<evidence type="ECO:0000256" key="1">
    <source>
        <dbReference type="ARBA" id="ARBA00022857"/>
    </source>
</evidence>
<proteinExistence type="predicted"/>
<dbReference type="GO" id="GO:0003995">
    <property type="term" value="F:acyl-CoA dehydrogenase activity"/>
    <property type="evidence" value="ECO:0007669"/>
    <property type="project" value="InterPro"/>
</dbReference>
<name>A0A9D1W7Q0_9SPHI</name>
<evidence type="ECO:0000313" key="2">
    <source>
        <dbReference type="EMBL" id="HIX53988.1"/>
    </source>
</evidence>
<dbReference type="Pfam" id="PF05893">
    <property type="entry name" value="LuxC"/>
    <property type="match status" value="1"/>
</dbReference>
<dbReference type="InterPro" id="IPR008670">
    <property type="entry name" value="CoA_reduct_LuxC"/>
</dbReference>
<evidence type="ECO:0000313" key="3">
    <source>
        <dbReference type="Proteomes" id="UP000824156"/>
    </source>
</evidence>
<dbReference type="EMBL" id="DXEZ01000089">
    <property type="protein sequence ID" value="HIX53988.1"/>
    <property type="molecule type" value="Genomic_DNA"/>
</dbReference>
<dbReference type="Proteomes" id="UP000824156">
    <property type="component" value="Unassembled WGS sequence"/>
</dbReference>
<protein>
    <submittedName>
        <fullName evidence="2">Acyl-CoA reductase</fullName>
    </submittedName>
</protein>
<dbReference type="AlphaFoldDB" id="A0A9D1W7Q0"/>
<reference evidence="2" key="2">
    <citation type="submission" date="2021-04" db="EMBL/GenBank/DDBJ databases">
        <authorList>
            <person name="Gilroy R."/>
        </authorList>
    </citation>
    <scope>NUCLEOTIDE SEQUENCE</scope>
    <source>
        <strain evidence="2">1719</strain>
    </source>
</reference>
<organism evidence="2 3">
    <name type="scientific">Candidatus Sphingobacterium stercoripullorum</name>
    <dbReference type="NCBI Taxonomy" id="2838759"/>
    <lineage>
        <taxon>Bacteria</taxon>
        <taxon>Pseudomonadati</taxon>
        <taxon>Bacteroidota</taxon>
        <taxon>Sphingobacteriia</taxon>
        <taxon>Sphingobacteriales</taxon>
        <taxon>Sphingobacteriaceae</taxon>
        <taxon>Sphingobacterium</taxon>
    </lineage>
</organism>
<gene>
    <name evidence="2" type="ORF">H9853_03095</name>
</gene>
<sequence length="338" mass="38129">MTLKQRIDAFSILGEKLRSPNFINTASLERTQVLNPWFTPENVTLQIQQFGDLLHSENLSRWLAGYTFDDSEKTVGLITAGNIPLVGFHDIICVLISGFKLQVKVSSNDAGLTALVLNTLLEIQPAFREKIEIADQLKDFDLVIATGSNNSSRYFDYYFGKKPHIIRKNRNALAVLTGEESPSEIRELAKDIFTYFGLGCRSVSKLYIPKGYAIEQLFDNLEDYKQLGDHYKYKNNYDYYKSIYLINGNKHYDNGFLLLKEDSSLASPLSVLHFSEYTDLSTLENELTASNEHIQCVVSGAPLNISSPVVGFGKAQQPTLEDYADNVNTLAFLERHNP</sequence>